<feature type="transmembrane region" description="Helical" evidence="1">
    <location>
        <begin position="485"/>
        <end position="506"/>
    </location>
</feature>
<feature type="transmembrane region" description="Helical" evidence="1">
    <location>
        <begin position="40"/>
        <end position="63"/>
    </location>
</feature>
<evidence type="ECO:0000313" key="2">
    <source>
        <dbReference type="EMBL" id="KAK3312149.1"/>
    </source>
</evidence>
<reference evidence="2" key="2">
    <citation type="submission" date="2023-06" db="EMBL/GenBank/DDBJ databases">
        <authorList>
            <consortium name="Lawrence Berkeley National Laboratory"/>
            <person name="Haridas S."/>
            <person name="Hensen N."/>
            <person name="Bonometti L."/>
            <person name="Westerberg I."/>
            <person name="Brannstrom I.O."/>
            <person name="Guillou S."/>
            <person name="Cros-Aarteil S."/>
            <person name="Calhoun S."/>
            <person name="Kuo A."/>
            <person name="Mondo S."/>
            <person name="Pangilinan J."/>
            <person name="Riley R."/>
            <person name="Labutti K."/>
            <person name="Andreopoulos B."/>
            <person name="Lipzen A."/>
            <person name="Chen C."/>
            <person name="Yanf M."/>
            <person name="Daum C."/>
            <person name="Ng V."/>
            <person name="Clum A."/>
            <person name="Steindorff A."/>
            <person name="Ohm R."/>
            <person name="Martin F."/>
            <person name="Silar P."/>
            <person name="Natvig D."/>
            <person name="Lalanne C."/>
            <person name="Gautier V."/>
            <person name="Ament-Velasquez S.L."/>
            <person name="Kruys A."/>
            <person name="Hutchinson M.I."/>
            <person name="Powell A.J."/>
            <person name="Barry K."/>
            <person name="Miller A.N."/>
            <person name="Grigoriev I.V."/>
            <person name="Debuchy R."/>
            <person name="Gladieux P."/>
            <person name="Thoren M.H."/>
            <person name="Johannesson H."/>
        </authorList>
    </citation>
    <scope>NUCLEOTIDE SEQUENCE</scope>
    <source>
        <strain evidence="2">CBS 118394</strain>
    </source>
</reference>
<protein>
    <submittedName>
        <fullName evidence="2">Uncharacterized protein</fullName>
    </submittedName>
</protein>
<dbReference type="Proteomes" id="UP001283341">
    <property type="component" value="Unassembled WGS sequence"/>
</dbReference>
<proteinExistence type="predicted"/>
<keyword evidence="3" id="KW-1185">Reference proteome</keyword>
<dbReference type="PANTHER" id="PTHR37544">
    <property type="entry name" value="SPRAY-RELATED"/>
    <property type="match status" value="1"/>
</dbReference>
<keyword evidence="1" id="KW-0812">Transmembrane</keyword>
<keyword evidence="1" id="KW-1133">Transmembrane helix</keyword>
<sequence>MAVSRSHVLVSVVSHNSITSPQHDKNRRPKLWTALSLRQWTLATFILFFILLLIAFAILFAISNRDHGLATANPSWYYLWVYGPTAAFTLIAAFWGPVEFRAKQMQPWVLMSDTFRSAQESLLLDYIDRLSFVGLFVSLRRQHWLAFCGIAAGFAIIAATVASSGLFVSSSLLVQRDDVPLMATEAFSAGKMPRAGSRPAMNVYGALDSHIPFPAGTVDQYAFQGFVSSDGIAYDGLTTLVDVFEAVLDCEVATVAPSDQAEPGENTLPESPTQTYDGGLSTAVYLESNLILKTPSCPNPLYLSVIGPKHFAFNGSACGGDTDATVGIDRFVAIWGDWDTPGDEAEFFPSLGLVCVPSYSIRKGSVTLNKDNTPSVAFPENGTTSLDGITAWDVLTEFVRTTVESTDSIFQGEYGSIGGKYGTGLEYLTETVIIKGRAGDRKAALERLFGLVTAQVANQYLKEAAQVSLVGTTEVRESRLVVSPVSFWVLEAMLLILSLLAGYLILISPKIGTSCDTSTLAGLSAVLARSAPALSMIEGAGGANTKFLAAKLKNVEFKTDVSFENNKPVFRIESIEQPASPLSPKPLPGSDEGRYQPFTVTITGRILLLAASPALIVTLELLYQLSSRNNGLADINAISNVAHYAWTYTPTAVMVGMGLWLAALSSTVKLLGPYHSLWKGRASAEDALTENYVRPIAVVAVWNATRKKKWGVVAVGLASMLAPFLTIVASGLLFTGPSVTRTAAAFQRVDSFNLSTASLASLGTGLTFANLALASNLSDPLWVYQDLVFPKLINLNHTVLTTRSTTENISNATTIVTFSELPAVRSTFNCTPATPAHLACANGRRFVGSVGQSLLDGPPASETFAGTGYFGTTKPLRPDLFLEPSEFPLCPPMLVAFGHATDFTIDDTWQLACSPYVEEILVSATFRLPSWELDSPPVVINQTERSNILPGMFTDEFLRDFSLMVFSNPAGLDPSFDLGGLFGLAISGRNGTPVAELAGNIGNLQRAVEGTFGVIMAQFLNNARTNTTLDGGSLTTTITSPNIGQMRLHQSKISTRILEALLGIMFVCVVVAYSAQRHMGKLLPKEPCSIAAQASLLAGSDLLRYIPPGAEWMTDQERNRLDIFRRALFGLGSWASRRSSSSGEQEVENEGAKWFGIDFLCDYGRGGSLS</sequence>
<evidence type="ECO:0000256" key="1">
    <source>
        <dbReference type="SAM" id="Phobius"/>
    </source>
</evidence>
<feature type="transmembrane region" description="Helical" evidence="1">
    <location>
        <begin position="645"/>
        <end position="671"/>
    </location>
</feature>
<dbReference type="EMBL" id="JAUEDM010000009">
    <property type="protein sequence ID" value="KAK3312149.1"/>
    <property type="molecule type" value="Genomic_DNA"/>
</dbReference>
<evidence type="ECO:0000313" key="3">
    <source>
        <dbReference type="Proteomes" id="UP001283341"/>
    </source>
</evidence>
<feature type="transmembrane region" description="Helical" evidence="1">
    <location>
        <begin position="75"/>
        <end position="95"/>
    </location>
</feature>
<reference evidence="2" key="1">
    <citation type="journal article" date="2023" name="Mol. Phylogenet. Evol.">
        <title>Genome-scale phylogeny and comparative genomics of the fungal order Sordariales.</title>
        <authorList>
            <person name="Hensen N."/>
            <person name="Bonometti L."/>
            <person name="Westerberg I."/>
            <person name="Brannstrom I.O."/>
            <person name="Guillou S."/>
            <person name="Cros-Aarteil S."/>
            <person name="Calhoun S."/>
            <person name="Haridas S."/>
            <person name="Kuo A."/>
            <person name="Mondo S."/>
            <person name="Pangilinan J."/>
            <person name="Riley R."/>
            <person name="LaButti K."/>
            <person name="Andreopoulos B."/>
            <person name="Lipzen A."/>
            <person name="Chen C."/>
            <person name="Yan M."/>
            <person name="Daum C."/>
            <person name="Ng V."/>
            <person name="Clum A."/>
            <person name="Steindorff A."/>
            <person name="Ohm R.A."/>
            <person name="Martin F."/>
            <person name="Silar P."/>
            <person name="Natvig D.O."/>
            <person name="Lalanne C."/>
            <person name="Gautier V."/>
            <person name="Ament-Velasquez S.L."/>
            <person name="Kruys A."/>
            <person name="Hutchinson M.I."/>
            <person name="Powell A.J."/>
            <person name="Barry K."/>
            <person name="Miller A.N."/>
            <person name="Grigoriev I.V."/>
            <person name="Debuchy R."/>
            <person name="Gladieux P."/>
            <person name="Hiltunen Thoren M."/>
            <person name="Johannesson H."/>
        </authorList>
    </citation>
    <scope>NUCLEOTIDE SEQUENCE</scope>
    <source>
        <strain evidence="2">CBS 118394</strain>
    </source>
</reference>
<dbReference type="Pfam" id="PF11915">
    <property type="entry name" value="DUF3433"/>
    <property type="match status" value="2"/>
</dbReference>
<dbReference type="InterPro" id="IPR021840">
    <property type="entry name" value="DUF3433"/>
</dbReference>
<keyword evidence="1" id="KW-0472">Membrane</keyword>
<dbReference type="AlphaFoldDB" id="A0AAE0HT39"/>
<feature type="transmembrane region" description="Helical" evidence="1">
    <location>
        <begin position="754"/>
        <end position="773"/>
    </location>
</feature>
<feature type="transmembrane region" description="Helical" evidence="1">
    <location>
        <begin position="606"/>
        <end position="625"/>
    </location>
</feature>
<organism evidence="2 3">
    <name type="scientific">Apodospora peruviana</name>
    <dbReference type="NCBI Taxonomy" id="516989"/>
    <lineage>
        <taxon>Eukaryota</taxon>
        <taxon>Fungi</taxon>
        <taxon>Dikarya</taxon>
        <taxon>Ascomycota</taxon>
        <taxon>Pezizomycotina</taxon>
        <taxon>Sordariomycetes</taxon>
        <taxon>Sordariomycetidae</taxon>
        <taxon>Sordariales</taxon>
        <taxon>Lasiosphaeriaceae</taxon>
        <taxon>Apodospora</taxon>
    </lineage>
</organism>
<name>A0AAE0HT39_9PEZI</name>
<dbReference type="PANTHER" id="PTHR37544:SF1">
    <property type="entry name" value="PHOSPHORIBOSYLAMINOIMIDAZOLE-SUCCINOCARBOXAMIDE SYNTHASE"/>
    <property type="match status" value="1"/>
</dbReference>
<accession>A0AAE0HT39</accession>
<feature type="transmembrane region" description="Helical" evidence="1">
    <location>
        <begin position="712"/>
        <end position="734"/>
    </location>
</feature>
<comment type="caution">
    <text evidence="2">The sequence shown here is derived from an EMBL/GenBank/DDBJ whole genome shotgun (WGS) entry which is preliminary data.</text>
</comment>
<feature type="transmembrane region" description="Helical" evidence="1">
    <location>
        <begin position="144"/>
        <end position="168"/>
    </location>
</feature>
<gene>
    <name evidence="2" type="ORF">B0H66DRAFT_644434</name>
</gene>
<feature type="transmembrane region" description="Helical" evidence="1">
    <location>
        <begin position="1057"/>
        <end position="1075"/>
    </location>
</feature>